<comment type="caution">
    <text evidence="1">The sequence shown here is derived from an EMBL/GenBank/DDBJ whole genome shotgun (WGS) entry which is preliminary data.</text>
</comment>
<sequence length="60" mass="6441">MADTNSTPANLEDMMSAAGGPLELLRGTHLDGRIKAPMKVTDLFPGIPAEFTNRRAEARS</sequence>
<dbReference type="Proteomes" id="UP000284395">
    <property type="component" value="Unassembled WGS sequence"/>
</dbReference>
<proteinExistence type="predicted"/>
<reference evidence="1 2" key="1">
    <citation type="submission" date="2018-09" db="EMBL/GenBank/DDBJ databases">
        <title>Altererythrobacter spongiae sp. nov., isolated from a marine sponge.</title>
        <authorList>
            <person name="Zhuang L."/>
            <person name="Luo L."/>
        </authorList>
    </citation>
    <scope>NUCLEOTIDE SEQUENCE [LARGE SCALE GENOMIC DNA]</scope>
    <source>
        <strain evidence="1 2">HN-Y73</strain>
    </source>
</reference>
<keyword evidence="2" id="KW-1185">Reference proteome</keyword>
<organism evidence="1 2">
    <name type="scientific">Altericroceibacterium spongiae</name>
    <dbReference type="NCBI Taxonomy" id="2320269"/>
    <lineage>
        <taxon>Bacteria</taxon>
        <taxon>Pseudomonadati</taxon>
        <taxon>Pseudomonadota</taxon>
        <taxon>Alphaproteobacteria</taxon>
        <taxon>Sphingomonadales</taxon>
        <taxon>Erythrobacteraceae</taxon>
        <taxon>Altericroceibacterium</taxon>
    </lineage>
</organism>
<dbReference type="RefSeq" id="WP_120324187.1">
    <property type="nucleotide sequence ID" value="NZ_RAPF01000003.1"/>
</dbReference>
<evidence type="ECO:0000313" key="1">
    <source>
        <dbReference type="EMBL" id="RKF21778.1"/>
    </source>
</evidence>
<dbReference type="AlphaFoldDB" id="A0A420EM77"/>
<evidence type="ECO:0000313" key="2">
    <source>
        <dbReference type="Proteomes" id="UP000284395"/>
    </source>
</evidence>
<dbReference type="EMBL" id="RAPF01000003">
    <property type="protein sequence ID" value="RKF21778.1"/>
    <property type="molecule type" value="Genomic_DNA"/>
</dbReference>
<protein>
    <submittedName>
        <fullName evidence="1">Uncharacterized protein</fullName>
    </submittedName>
</protein>
<name>A0A420EM77_9SPHN</name>
<gene>
    <name evidence="1" type="ORF">D6851_07075</name>
</gene>
<accession>A0A420EM77</accession>